<evidence type="ECO:0000313" key="6">
    <source>
        <dbReference type="EMBL" id="KAJ7044811.1"/>
    </source>
</evidence>
<dbReference type="Proteomes" id="UP001218188">
    <property type="component" value="Unassembled WGS sequence"/>
</dbReference>
<dbReference type="EMBL" id="JARJCM010000006">
    <property type="protein sequence ID" value="KAJ7044811.1"/>
    <property type="molecule type" value="Genomic_DNA"/>
</dbReference>
<gene>
    <name evidence="6" type="ORF">C8F04DRAFT_1069609</name>
</gene>
<accession>A0AAD6XEB6</accession>
<evidence type="ECO:0000256" key="1">
    <source>
        <dbReference type="ARBA" id="ARBA00022723"/>
    </source>
</evidence>
<reference evidence="6" key="1">
    <citation type="submission" date="2023-03" db="EMBL/GenBank/DDBJ databases">
        <title>Massive genome expansion in bonnet fungi (Mycena s.s.) driven by repeated elements and novel gene families across ecological guilds.</title>
        <authorList>
            <consortium name="Lawrence Berkeley National Laboratory"/>
            <person name="Harder C.B."/>
            <person name="Miyauchi S."/>
            <person name="Viragh M."/>
            <person name="Kuo A."/>
            <person name="Thoen E."/>
            <person name="Andreopoulos B."/>
            <person name="Lu D."/>
            <person name="Skrede I."/>
            <person name="Drula E."/>
            <person name="Henrissat B."/>
            <person name="Morin E."/>
            <person name="Kohler A."/>
            <person name="Barry K."/>
            <person name="LaButti K."/>
            <person name="Morin E."/>
            <person name="Salamov A."/>
            <person name="Lipzen A."/>
            <person name="Mereny Z."/>
            <person name="Hegedus B."/>
            <person name="Baldrian P."/>
            <person name="Stursova M."/>
            <person name="Weitz H."/>
            <person name="Taylor A."/>
            <person name="Grigoriev I.V."/>
            <person name="Nagy L.G."/>
            <person name="Martin F."/>
            <person name="Kauserud H."/>
        </authorList>
    </citation>
    <scope>NUCLEOTIDE SEQUENCE</scope>
    <source>
        <strain evidence="6">CBHHK200</strain>
    </source>
</reference>
<evidence type="ECO:0000259" key="5">
    <source>
        <dbReference type="PROSITE" id="PS50865"/>
    </source>
</evidence>
<protein>
    <recommendedName>
        <fullName evidence="5">MYND-type domain-containing protein</fullName>
    </recommendedName>
</protein>
<evidence type="ECO:0000256" key="4">
    <source>
        <dbReference type="PROSITE-ProRule" id="PRU00134"/>
    </source>
</evidence>
<keyword evidence="1" id="KW-0479">Metal-binding</keyword>
<comment type="caution">
    <text evidence="6">The sequence shown here is derived from an EMBL/GenBank/DDBJ whole genome shotgun (WGS) entry which is preliminary data.</text>
</comment>
<name>A0AAD6XEB6_9AGAR</name>
<evidence type="ECO:0000256" key="3">
    <source>
        <dbReference type="ARBA" id="ARBA00022833"/>
    </source>
</evidence>
<dbReference type="AlphaFoldDB" id="A0AAD6XEB6"/>
<dbReference type="PROSITE" id="PS50865">
    <property type="entry name" value="ZF_MYND_2"/>
    <property type="match status" value="1"/>
</dbReference>
<dbReference type="SUPFAM" id="SSF144232">
    <property type="entry name" value="HIT/MYND zinc finger-like"/>
    <property type="match status" value="1"/>
</dbReference>
<feature type="domain" description="MYND-type" evidence="5">
    <location>
        <begin position="15"/>
        <end position="59"/>
    </location>
</feature>
<keyword evidence="3" id="KW-0862">Zinc</keyword>
<keyword evidence="7" id="KW-1185">Reference proteome</keyword>
<dbReference type="InterPro" id="IPR002893">
    <property type="entry name" value="Znf_MYND"/>
</dbReference>
<keyword evidence="2 4" id="KW-0863">Zinc-finger</keyword>
<sequence>MNIGAPKLRHRLIQCANCLRPESSMPQGEKFKTCGRCNIVRYCDARCQKKDWSKHKRRCESHDAQTSMAQEIDEIDAASAGPAVSLPSKAVYPLLHEWVLKYRPLLCMSLLRAQGLWDDPSPTNPVQTPPQASAFSQISWHWNALECAFPPEPNIFGRKSCSNLHETNGALHRKKLFFYLCGIRTWLDCL</sequence>
<organism evidence="6 7">
    <name type="scientific">Mycena alexandri</name>
    <dbReference type="NCBI Taxonomy" id="1745969"/>
    <lineage>
        <taxon>Eukaryota</taxon>
        <taxon>Fungi</taxon>
        <taxon>Dikarya</taxon>
        <taxon>Basidiomycota</taxon>
        <taxon>Agaricomycotina</taxon>
        <taxon>Agaricomycetes</taxon>
        <taxon>Agaricomycetidae</taxon>
        <taxon>Agaricales</taxon>
        <taxon>Marasmiineae</taxon>
        <taxon>Mycenaceae</taxon>
        <taxon>Mycena</taxon>
    </lineage>
</organism>
<proteinExistence type="predicted"/>
<dbReference type="GO" id="GO:0008270">
    <property type="term" value="F:zinc ion binding"/>
    <property type="evidence" value="ECO:0007669"/>
    <property type="project" value="UniProtKB-KW"/>
</dbReference>
<evidence type="ECO:0000313" key="7">
    <source>
        <dbReference type="Proteomes" id="UP001218188"/>
    </source>
</evidence>
<dbReference type="Gene3D" id="6.10.140.2220">
    <property type="match status" value="1"/>
</dbReference>
<dbReference type="Pfam" id="PF01753">
    <property type="entry name" value="zf-MYND"/>
    <property type="match status" value="1"/>
</dbReference>
<dbReference type="PROSITE" id="PS01360">
    <property type="entry name" value="ZF_MYND_1"/>
    <property type="match status" value="1"/>
</dbReference>
<evidence type="ECO:0000256" key="2">
    <source>
        <dbReference type="ARBA" id="ARBA00022771"/>
    </source>
</evidence>